<dbReference type="Gene3D" id="3.60.40.10">
    <property type="entry name" value="PPM-type phosphatase domain"/>
    <property type="match status" value="1"/>
</dbReference>
<feature type="compositionally biased region" description="Pro residues" evidence="1">
    <location>
        <begin position="359"/>
        <end position="370"/>
    </location>
</feature>
<protein>
    <recommendedName>
        <fullName evidence="3">PPM-type phosphatase domain-containing protein</fullName>
    </recommendedName>
</protein>
<feature type="region of interest" description="Disordered" evidence="1">
    <location>
        <begin position="415"/>
        <end position="444"/>
    </location>
</feature>
<dbReference type="EMBL" id="HBIR01044891">
    <property type="protein sequence ID" value="CAE0578565.1"/>
    <property type="molecule type" value="Transcribed_RNA"/>
</dbReference>
<evidence type="ECO:0008006" key="3">
    <source>
        <dbReference type="Google" id="ProtNLM"/>
    </source>
</evidence>
<organism evidence="2">
    <name type="scientific">Emiliania huxleyi</name>
    <name type="common">Coccolithophore</name>
    <name type="synonym">Pontosphaera huxleyi</name>
    <dbReference type="NCBI Taxonomy" id="2903"/>
    <lineage>
        <taxon>Eukaryota</taxon>
        <taxon>Haptista</taxon>
        <taxon>Haptophyta</taxon>
        <taxon>Prymnesiophyceae</taxon>
        <taxon>Isochrysidales</taxon>
        <taxon>Noelaerhabdaceae</taxon>
        <taxon>Emiliania</taxon>
    </lineage>
</organism>
<accession>A0A7S3TAG1</accession>
<sequence length="444" mass="45922">MAATTDLILAVERAFPAPSPRQVDTGRAQVAPTSGCRGWAKSVPVHIGGDPVTLSMVAVPSVAVAASKTAEQLTHSILFWCSQHLASLMVEYAAGDATGASLRRAGRLVFQRAQAEAQASHPRLASVAAACTLVLCALNQRRAEVTTCNSGSCVALMASAASAEPILLSKCHRVQDSATERARVEASGCRVAHAADESGLPCGPLLVWPGGHETARCIGSLGKGSRAQLPLPSCATVPLPPEEVELLLGSASVLDEIHVSSALALLRRAPSAQMAAQLLVEAVAVQRHSYGPATDNDAGALRPRTVIACAVLKVGCPPPGQPASALKPSALHGRSRWSPLRPRAGCTELGSPTSSGVSTPPPASASPPPSRIVSADLQARLAARVRVFRGGGVGRADPRELAAPQVAEPTVLRVPIDDNNSRHGGSPPPAHSLFSWRPFRSQQA</sequence>
<dbReference type="SUPFAM" id="SSF81606">
    <property type="entry name" value="PP2C-like"/>
    <property type="match status" value="1"/>
</dbReference>
<dbReference type="InterPro" id="IPR036457">
    <property type="entry name" value="PPM-type-like_dom_sf"/>
</dbReference>
<dbReference type="AlphaFoldDB" id="A0A7S3TAG1"/>
<evidence type="ECO:0000313" key="2">
    <source>
        <dbReference type="EMBL" id="CAE0578565.1"/>
    </source>
</evidence>
<feature type="region of interest" description="Disordered" evidence="1">
    <location>
        <begin position="322"/>
        <end position="371"/>
    </location>
</feature>
<name>A0A7S3TAG1_EMIHU</name>
<evidence type="ECO:0000256" key="1">
    <source>
        <dbReference type="SAM" id="MobiDB-lite"/>
    </source>
</evidence>
<reference evidence="2" key="1">
    <citation type="submission" date="2021-01" db="EMBL/GenBank/DDBJ databases">
        <authorList>
            <person name="Corre E."/>
            <person name="Pelletier E."/>
            <person name="Niang G."/>
            <person name="Scheremetjew M."/>
            <person name="Finn R."/>
            <person name="Kale V."/>
            <person name="Holt S."/>
            <person name="Cochrane G."/>
            <person name="Meng A."/>
            <person name="Brown T."/>
            <person name="Cohen L."/>
        </authorList>
    </citation>
    <scope>NUCLEOTIDE SEQUENCE</scope>
    <source>
        <strain evidence="2">379</strain>
    </source>
</reference>
<gene>
    <name evidence="2" type="ORF">EHUX00137_LOCUS35062</name>
</gene>
<proteinExistence type="predicted"/>